<evidence type="ECO:0000313" key="2">
    <source>
        <dbReference type="EMBL" id="OGC15253.1"/>
    </source>
</evidence>
<sequence>MKNLENKNPILCATAYLFFMPTLYIILTDRRKNKYNAFHASFALILWMVLITIFMLIRAINMLAIASLQTNFASLLLWAVTIPFSLFAFFDKTIEIPIFSKIAGFLA</sequence>
<keyword evidence="1" id="KW-1133">Transmembrane helix</keyword>
<feature type="transmembrane region" description="Helical" evidence="1">
    <location>
        <begin position="39"/>
        <end position="60"/>
    </location>
</feature>
<organism evidence="2 3">
    <name type="scientific">candidate division WOR-1 bacterium RIFOXYB2_FULL_36_35</name>
    <dbReference type="NCBI Taxonomy" id="1802578"/>
    <lineage>
        <taxon>Bacteria</taxon>
        <taxon>Bacillati</taxon>
        <taxon>Saganbacteria</taxon>
    </lineage>
</organism>
<protein>
    <submittedName>
        <fullName evidence="2">Uncharacterized protein</fullName>
    </submittedName>
</protein>
<proteinExistence type="predicted"/>
<evidence type="ECO:0000313" key="3">
    <source>
        <dbReference type="Proteomes" id="UP000177905"/>
    </source>
</evidence>
<evidence type="ECO:0000256" key="1">
    <source>
        <dbReference type="SAM" id="Phobius"/>
    </source>
</evidence>
<keyword evidence="1" id="KW-0812">Transmembrane</keyword>
<keyword evidence="1" id="KW-0472">Membrane</keyword>
<feature type="transmembrane region" description="Helical" evidence="1">
    <location>
        <begin position="72"/>
        <end position="90"/>
    </location>
</feature>
<feature type="transmembrane region" description="Helical" evidence="1">
    <location>
        <begin position="6"/>
        <end position="27"/>
    </location>
</feature>
<gene>
    <name evidence="2" type="ORF">A2290_03155</name>
</gene>
<comment type="caution">
    <text evidence="2">The sequence shown here is derived from an EMBL/GenBank/DDBJ whole genome shotgun (WGS) entry which is preliminary data.</text>
</comment>
<accession>A0A1F4S686</accession>
<reference evidence="2 3" key="1">
    <citation type="journal article" date="2016" name="Nat. Commun.">
        <title>Thousands of microbial genomes shed light on interconnected biogeochemical processes in an aquifer system.</title>
        <authorList>
            <person name="Anantharaman K."/>
            <person name="Brown C.T."/>
            <person name="Hug L.A."/>
            <person name="Sharon I."/>
            <person name="Castelle C.J."/>
            <person name="Probst A.J."/>
            <person name="Thomas B.C."/>
            <person name="Singh A."/>
            <person name="Wilkins M.J."/>
            <person name="Karaoz U."/>
            <person name="Brodie E.L."/>
            <person name="Williams K.H."/>
            <person name="Hubbard S.S."/>
            <person name="Banfield J.F."/>
        </authorList>
    </citation>
    <scope>NUCLEOTIDE SEQUENCE [LARGE SCALE GENOMIC DNA]</scope>
</reference>
<dbReference type="AlphaFoldDB" id="A0A1F4S686"/>
<dbReference type="EMBL" id="MEUA01000023">
    <property type="protein sequence ID" value="OGC15253.1"/>
    <property type="molecule type" value="Genomic_DNA"/>
</dbReference>
<dbReference type="Proteomes" id="UP000177905">
    <property type="component" value="Unassembled WGS sequence"/>
</dbReference>
<name>A0A1F4S686_UNCSA</name>